<reference evidence="11" key="1">
    <citation type="journal article" date="2023" name="IScience">
        <title>Live-bearing cockroach genome reveals convergent evolutionary mechanisms linked to viviparity in insects and beyond.</title>
        <authorList>
            <person name="Fouks B."/>
            <person name="Harrison M.C."/>
            <person name="Mikhailova A.A."/>
            <person name="Marchal E."/>
            <person name="English S."/>
            <person name="Carruthers M."/>
            <person name="Jennings E.C."/>
            <person name="Chiamaka E.L."/>
            <person name="Frigard R.A."/>
            <person name="Pippel M."/>
            <person name="Attardo G.M."/>
            <person name="Benoit J.B."/>
            <person name="Bornberg-Bauer E."/>
            <person name="Tobe S.S."/>
        </authorList>
    </citation>
    <scope>NUCLEOTIDE SEQUENCE</scope>
    <source>
        <strain evidence="11">Stay&amp;Tobe</strain>
    </source>
</reference>
<evidence type="ECO:0000256" key="5">
    <source>
        <dbReference type="ARBA" id="ARBA00022725"/>
    </source>
</evidence>
<accession>A0AAD7ZSC9</accession>
<keyword evidence="5" id="KW-0552">Olfaction</keyword>
<keyword evidence="8" id="KW-0675">Receptor</keyword>
<feature type="non-terminal residue" evidence="11">
    <location>
        <position position="1"/>
    </location>
</feature>
<evidence type="ECO:0000256" key="1">
    <source>
        <dbReference type="ARBA" id="ARBA00004651"/>
    </source>
</evidence>
<keyword evidence="6 10" id="KW-1133">Transmembrane helix</keyword>
<keyword evidence="3" id="KW-0716">Sensory transduction</keyword>
<organism evidence="11 12">
    <name type="scientific">Diploptera punctata</name>
    <name type="common">Pacific beetle cockroach</name>
    <dbReference type="NCBI Taxonomy" id="6984"/>
    <lineage>
        <taxon>Eukaryota</taxon>
        <taxon>Metazoa</taxon>
        <taxon>Ecdysozoa</taxon>
        <taxon>Arthropoda</taxon>
        <taxon>Hexapoda</taxon>
        <taxon>Insecta</taxon>
        <taxon>Pterygota</taxon>
        <taxon>Neoptera</taxon>
        <taxon>Polyneoptera</taxon>
        <taxon>Dictyoptera</taxon>
        <taxon>Blattodea</taxon>
        <taxon>Blaberoidea</taxon>
        <taxon>Blaberidae</taxon>
        <taxon>Diplopterinae</taxon>
        <taxon>Diploptera</taxon>
    </lineage>
</organism>
<comment type="subcellular location">
    <subcellularLocation>
        <location evidence="1">Cell membrane</location>
        <topology evidence="1">Multi-pass membrane protein</topology>
    </subcellularLocation>
</comment>
<keyword evidence="12" id="KW-1185">Reference proteome</keyword>
<comment type="caution">
    <text evidence="11">The sequence shown here is derived from an EMBL/GenBank/DDBJ whole genome shotgun (WGS) entry which is preliminary data.</text>
</comment>
<gene>
    <name evidence="11" type="ORF">L9F63_002392</name>
</gene>
<dbReference type="AlphaFoldDB" id="A0AAD7ZSC9"/>
<dbReference type="GO" id="GO:0007165">
    <property type="term" value="P:signal transduction"/>
    <property type="evidence" value="ECO:0007669"/>
    <property type="project" value="UniProtKB-KW"/>
</dbReference>
<evidence type="ECO:0000256" key="8">
    <source>
        <dbReference type="ARBA" id="ARBA00023170"/>
    </source>
</evidence>
<feature type="transmembrane region" description="Helical" evidence="10">
    <location>
        <begin position="185"/>
        <end position="205"/>
    </location>
</feature>
<reference evidence="11" key="2">
    <citation type="submission" date="2023-05" db="EMBL/GenBank/DDBJ databases">
        <authorList>
            <person name="Fouks B."/>
        </authorList>
    </citation>
    <scope>NUCLEOTIDE SEQUENCE</scope>
    <source>
        <strain evidence="11">Stay&amp;Tobe</strain>
        <tissue evidence="11">Testes</tissue>
    </source>
</reference>
<feature type="transmembrane region" description="Helical" evidence="10">
    <location>
        <begin position="41"/>
        <end position="66"/>
    </location>
</feature>
<evidence type="ECO:0000256" key="9">
    <source>
        <dbReference type="ARBA" id="ARBA00023224"/>
    </source>
</evidence>
<evidence type="ECO:0000256" key="4">
    <source>
        <dbReference type="ARBA" id="ARBA00022692"/>
    </source>
</evidence>
<evidence type="ECO:0000256" key="3">
    <source>
        <dbReference type="ARBA" id="ARBA00022606"/>
    </source>
</evidence>
<dbReference type="GO" id="GO:0004984">
    <property type="term" value="F:olfactory receptor activity"/>
    <property type="evidence" value="ECO:0007669"/>
    <property type="project" value="InterPro"/>
</dbReference>
<feature type="transmembrane region" description="Helical" evidence="10">
    <location>
        <begin position="157"/>
        <end position="179"/>
    </location>
</feature>
<evidence type="ECO:0000256" key="2">
    <source>
        <dbReference type="ARBA" id="ARBA00022475"/>
    </source>
</evidence>
<dbReference type="PANTHER" id="PTHR21137">
    <property type="entry name" value="ODORANT RECEPTOR"/>
    <property type="match status" value="1"/>
</dbReference>
<dbReference type="EMBL" id="JASPKZ010007248">
    <property type="protein sequence ID" value="KAJ9585801.1"/>
    <property type="molecule type" value="Genomic_DNA"/>
</dbReference>
<keyword evidence="9" id="KW-0807">Transducer</keyword>
<keyword evidence="4 10" id="KW-0812">Transmembrane</keyword>
<dbReference type="Proteomes" id="UP001233999">
    <property type="component" value="Unassembled WGS sequence"/>
</dbReference>
<dbReference type="PANTHER" id="PTHR21137:SF35">
    <property type="entry name" value="ODORANT RECEPTOR 19A-RELATED"/>
    <property type="match status" value="1"/>
</dbReference>
<sequence length="285" mass="32355">IYKEALMKLLDYNWEDFKTKTAGPMTTLLPRIKPMTYRINVVFFSIHTAYCVMRVANGLLTTNAYFGFDVSKSPLFEIMNISQYLMAWTCFILFFGCTSLTAFLVATACSHLEEIRDKLLNLKKSENIKQELDNCIRHHQKTLEFVRDLENLANKSLLGQFFLILGGMCLCAFSGAMSLRSPLHLSQAILSYLAFLSQLYVNCWFGTELTEQAQLVSQAAYSSDWVGIPVQIQRNISFVIASANKEIYLTAGKFVPASRATMLNVINQTISYLMFLINVSDKEDD</sequence>
<evidence type="ECO:0000256" key="7">
    <source>
        <dbReference type="ARBA" id="ARBA00023136"/>
    </source>
</evidence>
<dbReference type="GO" id="GO:0005886">
    <property type="term" value="C:plasma membrane"/>
    <property type="evidence" value="ECO:0007669"/>
    <property type="project" value="UniProtKB-SubCell"/>
</dbReference>
<dbReference type="InterPro" id="IPR004117">
    <property type="entry name" value="7tm6_olfct_rcpt"/>
</dbReference>
<evidence type="ECO:0000313" key="11">
    <source>
        <dbReference type="EMBL" id="KAJ9585801.1"/>
    </source>
</evidence>
<evidence type="ECO:0000256" key="6">
    <source>
        <dbReference type="ARBA" id="ARBA00022989"/>
    </source>
</evidence>
<dbReference type="Pfam" id="PF02949">
    <property type="entry name" value="7tm_6"/>
    <property type="match status" value="1"/>
</dbReference>
<keyword evidence="2" id="KW-1003">Cell membrane</keyword>
<dbReference type="GO" id="GO:0005549">
    <property type="term" value="F:odorant binding"/>
    <property type="evidence" value="ECO:0007669"/>
    <property type="project" value="InterPro"/>
</dbReference>
<evidence type="ECO:0000313" key="12">
    <source>
        <dbReference type="Proteomes" id="UP001233999"/>
    </source>
</evidence>
<evidence type="ECO:0000256" key="10">
    <source>
        <dbReference type="SAM" id="Phobius"/>
    </source>
</evidence>
<name>A0AAD7ZSC9_DIPPU</name>
<protein>
    <submittedName>
        <fullName evidence="11">Uncharacterized protein</fullName>
    </submittedName>
</protein>
<proteinExistence type="predicted"/>
<keyword evidence="7 10" id="KW-0472">Membrane</keyword>
<feature type="transmembrane region" description="Helical" evidence="10">
    <location>
        <begin position="86"/>
        <end position="109"/>
    </location>
</feature>